<dbReference type="InterPro" id="IPR000847">
    <property type="entry name" value="LysR_HTH_N"/>
</dbReference>
<keyword evidence="2" id="KW-0805">Transcription regulation</keyword>
<dbReference type="PRINTS" id="PR00039">
    <property type="entry name" value="HTHLYSR"/>
</dbReference>
<organism evidence="6 7">
    <name type="scientific">Pararobbsia silviterrae</name>
    <dbReference type="NCBI Taxonomy" id="1792498"/>
    <lineage>
        <taxon>Bacteria</taxon>
        <taxon>Pseudomonadati</taxon>
        <taxon>Pseudomonadota</taxon>
        <taxon>Betaproteobacteria</taxon>
        <taxon>Burkholderiales</taxon>
        <taxon>Burkholderiaceae</taxon>
        <taxon>Pararobbsia</taxon>
    </lineage>
</organism>
<keyword evidence="4" id="KW-0804">Transcription</keyword>
<evidence type="ECO:0000259" key="5">
    <source>
        <dbReference type="PROSITE" id="PS50931"/>
    </source>
</evidence>
<reference evidence="6 7" key="1">
    <citation type="submission" date="2018-10" db="EMBL/GenBank/DDBJ databases">
        <title>Robbsia sp. DHC34, isolated from soil.</title>
        <authorList>
            <person name="Gao Z.-H."/>
            <person name="Qiu L.-H."/>
        </authorList>
    </citation>
    <scope>NUCLEOTIDE SEQUENCE [LARGE SCALE GENOMIC DNA]</scope>
    <source>
        <strain evidence="6 7">DHC34</strain>
    </source>
</reference>
<accession>A0A494XV28</accession>
<gene>
    <name evidence="6" type="ORF">D7S86_18635</name>
</gene>
<name>A0A494XV28_9BURK</name>
<dbReference type="GO" id="GO:0003700">
    <property type="term" value="F:DNA-binding transcription factor activity"/>
    <property type="evidence" value="ECO:0007669"/>
    <property type="project" value="InterPro"/>
</dbReference>
<evidence type="ECO:0000256" key="2">
    <source>
        <dbReference type="ARBA" id="ARBA00023015"/>
    </source>
</evidence>
<dbReference type="FunFam" id="1.10.10.10:FF:000001">
    <property type="entry name" value="LysR family transcriptional regulator"/>
    <property type="match status" value="1"/>
</dbReference>
<protein>
    <submittedName>
        <fullName evidence="6">LysR family transcriptional regulator</fullName>
    </submittedName>
</protein>
<dbReference type="SUPFAM" id="SSF53850">
    <property type="entry name" value="Periplasmic binding protein-like II"/>
    <property type="match status" value="1"/>
</dbReference>
<dbReference type="AlphaFoldDB" id="A0A494XV28"/>
<dbReference type="InterPro" id="IPR036390">
    <property type="entry name" value="WH_DNA-bd_sf"/>
</dbReference>
<dbReference type="GO" id="GO:0003677">
    <property type="term" value="F:DNA binding"/>
    <property type="evidence" value="ECO:0007669"/>
    <property type="project" value="UniProtKB-KW"/>
</dbReference>
<dbReference type="Pfam" id="PF00126">
    <property type="entry name" value="HTH_1"/>
    <property type="match status" value="1"/>
</dbReference>
<evidence type="ECO:0000256" key="1">
    <source>
        <dbReference type="ARBA" id="ARBA00009437"/>
    </source>
</evidence>
<evidence type="ECO:0000256" key="3">
    <source>
        <dbReference type="ARBA" id="ARBA00023125"/>
    </source>
</evidence>
<comment type="similarity">
    <text evidence="1">Belongs to the LysR transcriptional regulatory family.</text>
</comment>
<evidence type="ECO:0000313" key="6">
    <source>
        <dbReference type="EMBL" id="RKP51954.1"/>
    </source>
</evidence>
<feature type="domain" description="HTH lysR-type" evidence="5">
    <location>
        <begin position="1"/>
        <end position="59"/>
    </location>
</feature>
<dbReference type="Gene3D" id="3.40.190.290">
    <property type="match status" value="1"/>
</dbReference>
<evidence type="ECO:0000313" key="7">
    <source>
        <dbReference type="Proteomes" id="UP000270342"/>
    </source>
</evidence>
<keyword evidence="7" id="KW-1185">Reference proteome</keyword>
<dbReference type="OrthoDB" id="8839922at2"/>
<comment type="caution">
    <text evidence="6">The sequence shown here is derived from an EMBL/GenBank/DDBJ whole genome shotgun (WGS) entry which is preliminary data.</text>
</comment>
<dbReference type="SUPFAM" id="SSF46785">
    <property type="entry name" value="Winged helix' DNA-binding domain"/>
    <property type="match status" value="1"/>
</dbReference>
<evidence type="ECO:0000256" key="4">
    <source>
        <dbReference type="ARBA" id="ARBA00023163"/>
    </source>
</evidence>
<sequence>MQHVKWLTSFVTVAEHASIREAAERLHLSSSALNRQILDLEGELGTPLFERHARGVRLSAAGEAYLVYAKRALREAEAVHAHIDALKGLRRGHVGIAAVAAIADERLMALIVEFQRTHAQVGITLTVLGAEQVVEAVVQNDADLGLTFNTPGQSDFHVLASTPYSIHAIVTEDHPLAAQDRVSIAALHAYPLGLGDRSWGGRRLLDEYLHASGMRLEPQIVSNAFEVLAQFVRLSSGVCLQIRAGARREAIGGGLVALPVTELQKYARVMTLGSLRGRTLPSAAARFAECVQTACFPSEQS</sequence>
<dbReference type="Pfam" id="PF03466">
    <property type="entry name" value="LysR_substrate"/>
    <property type="match status" value="1"/>
</dbReference>
<proteinExistence type="inferred from homology"/>
<dbReference type="InterPro" id="IPR050950">
    <property type="entry name" value="HTH-type_LysR_regulators"/>
</dbReference>
<dbReference type="RefSeq" id="WP_121088357.1">
    <property type="nucleotide sequence ID" value="NZ_RBZU01000008.1"/>
</dbReference>
<dbReference type="InterPro" id="IPR005119">
    <property type="entry name" value="LysR_subst-bd"/>
</dbReference>
<dbReference type="PANTHER" id="PTHR30419">
    <property type="entry name" value="HTH-TYPE TRANSCRIPTIONAL REGULATOR YBHD"/>
    <property type="match status" value="1"/>
</dbReference>
<dbReference type="GO" id="GO:0005829">
    <property type="term" value="C:cytosol"/>
    <property type="evidence" value="ECO:0007669"/>
    <property type="project" value="TreeGrafter"/>
</dbReference>
<dbReference type="Proteomes" id="UP000270342">
    <property type="component" value="Unassembled WGS sequence"/>
</dbReference>
<keyword evidence="3" id="KW-0238">DNA-binding</keyword>
<dbReference type="PANTHER" id="PTHR30419:SF8">
    <property type="entry name" value="NITROGEN ASSIMILATION TRANSCRIPTIONAL ACTIVATOR-RELATED"/>
    <property type="match status" value="1"/>
</dbReference>
<dbReference type="InterPro" id="IPR036388">
    <property type="entry name" value="WH-like_DNA-bd_sf"/>
</dbReference>
<dbReference type="Gene3D" id="1.10.10.10">
    <property type="entry name" value="Winged helix-like DNA-binding domain superfamily/Winged helix DNA-binding domain"/>
    <property type="match status" value="1"/>
</dbReference>
<dbReference type="EMBL" id="RBZU01000008">
    <property type="protein sequence ID" value="RKP51954.1"/>
    <property type="molecule type" value="Genomic_DNA"/>
</dbReference>
<dbReference type="PROSITE" id="PS50931">
    <property type="entry name" value="HTH_LYSR"/>
    <property type="match status" value="1"/>
</dbReference>